<dbReference type="RefSeq" id="WP_003928470.1">
    <property type="nucleotide sequence ID" value="NZ_JH814683.1"/>
</dbReference>
<sequence length="395" mass="41100">MNSAVVRPLLGLTFVAVIAALGAGAAFLFRGGATDSVPAMVLSPRAGLVLNPDAKVKFHGVQVGKVSAIESMPDGQAAIHLAIDAAWAHLIPADTRVSIDSTTVFGAKSVSLVPPREPSAETLEAGQVLNSENVTVEINTVFERLTSVLSKVEPAKLSQTLGAIATAFDGRGERFGQALVDFDAYLAEIEPSLPSLSHDIEVMPEVLSAYADAAPDLLGIVDSATRISESIVEVQSDLDTFLISAIGLADTGSDVIGSNRAALTDVLQLLVPTTDLTNEYNTGLTCALQGLERMANVPPSVVPGVLTSFGLTLGAERYRYPENLPKVAATGGPHCFALPDTPPGYRTPQLITDIGVQSTQYGNHGIVLNADGLKQLLFGSISGPPRNSAQIGPTG</sequence>
<dbReference type="InterPro" id="IPR003399">
    <property type="entry name" value="Mce/MlaD"/>
</dbReference>
<name>K0V603_MYCVA</name>
<evidence type="ECO:0000259" key="1">
    <source>
        <dbReference type="Pfam" id="PF02470"/>
    </source>
</evidence>
<dbReference type="Pfam" id="PF02470">
    <property type="entry name" value="MlaD"/>
    <property type="match status" value="1"/>
</dbReference>
<dbReference type="PANTHER" id="PTHR33371:SF19">
    <property type="entry name" value="MCE-FAMILY PROTEIN MCE4A"/>
    <property type="match status" value="1"/>
</dbReference>
<dbReference type="InterPro" id="IPR005693">
    <property type="entry name" value="Mce"/>
</dbReference>
<dbReference type="GO" id="GO:0005576">
    <property type="term" value="C:extracellular region"/>
    <property type="evidence" value="ECO:0007669"/>
    <property type="project" value="TreeGrafter"/>
</dbReference>
<dbReference type="GO" id="GO:0051701">
    <property type="term" value="P:biological process involved in interaction with host"/>
    <property type="evidence" value="ECO:0007669"/>
    <property type="project" value="TreeGrafter"/>
</dbReference>
<evidence type="ECO:0000313" key="3">
    <source>
        <dbReference type="EMBL" id="EJZ12975.1"/>
    </source>
</evidence>
<protein>
    <submittedName>
        <fullName evidence="3">Virulence factor Mce family protein</fullName>
    </submittedName>
</protein>
<dbReference type="NCBIfam" id="TIGR00996">
    <property type="entry name" value="Mtu_fam_mce"/>
    <property type="match status" value="1"/>
</dbReference>
<dbReference type="eggNOG" id="COG1463">
    <property type="taxonomic scope" value="Bacteria"/>
</dbReference>
<keyword evidence="4" id="KW-1185">Reference proteome</keyword>
<evidence type="ECO:0000259" key="2">
    <source>
        <dbReference type="Pfam" id="PF11887"/>
    </source>
</evidence>
<feature type="domain" description="Mammalian cell entry C-terminal" evidence="2">
    <location>
        <begin position="119"/>
        <end position="333"/>
    </location>
</feature>
<dbReference type="PATRIC" id="fig|1194972.3.peg.99"/>
<reference evidence="3 4" key="1">
    <citation type="journal article" date="2012" name="J. Bacteriol.">
        <title>Complete Genome Sequence of Mycobacterium vaccae Type Strain ATCC 25954.</title>
        <authorList>
            <person name="Ho Y.S."/>
            <person name="Adroub S.A."/>
            <person name="Abadi M."/>
            <person name="Al Alwan B."/>
            <person name="Alkhateeb R."/>
            <person name="Gao G."/>
            <person name="Ragab A."/>
            <person name="Ali S."/>
            <person name="van Soolingen D."/>
            <person name="Bitter W."/>
            <person name="Pain A."/>
            <person name="Abdallah A.M."/>
        </authorList>
    </citation>
    <scope>NUCLEOTIDE SEQUENCE [LARGE SCALE GENOMIC DNA]</scope>
    <source>
        <strain evidence="3 4">ATCC 25954</strain>
    </source>
</reference>
<gene>
    <name evidence="3" type="ORF">MVAC_00475</name>
</gene>
<accession>K0V603</accession>
<dbReference type="Pfam" id="PF11887">
    <property type="entry name" value="Mce4_CUP1"/>
    <property type="match status" value="1"/>
</dbReference>
<dbReference type="PANTHER" id="PTHR33371">
    <property type="entry name" value="INTERMEMBRANE PHOSPHOLIPID TRANSPORT SYSTEM BINDING PROTEIN MLAD-RELATED"/>
    <property type="match status" value="1"/>
</dbReference>
<dbReference type="AlphaFoldDB" id="K0V603"/>
<dbReference type="HOGENOM" id="CLU_040159_0_0_11"/>
<comment type="caution">
    <text evidence="3">The sequence shown here is derived from an EMBL/GenBank/DDBJ whole genome shotgun (WGS) entry which is preliminary data.</text>
</comment>
<proteinExistence type="predicted"/>
<dbReference type="InterPro" id="IPR052336">
    <property type="entry name" value="MlaD_Phospholipid_Transporter"/>
</dbReference>
<organism evidence="3 4">
    <name type="scientific">Mycolicibacterium vaccae ATCC 25954</name>
    <dbReference type="NCBI Taxonomy" id="1194972"/>
    <lineage>
        <taxon>Bacteria</taxon>
        <taxon>Bacillati</taxon>
        <taxon>Actinomycetota</taxon>
        <taxon>Actinomycetes</taxon>
        <taxon>Mycobacteriales</taxon>
        <taxon>Mycobacteriaceae</taxon>
        <taxon>Mycolicibacterium</taxon>
    </lineage>
</organism>
<evidence type="ECO:0000313" key="4">
    <source>
        <dbReference type="Proteomes" id="UP000006072"/>
    </source>
</evidence>
<dbReference type="EMBL" id="ALQA01000001">
    <property type="protein sequence ID" value="EJZ12975.1"/>
    <property type="molecule type" value="Genomic_DNA"/>
</dbReference>
<dbReference type="Proteomes" id="UP000006072">
    <property type="component" value="Unassembled WGS sequence"/>
</dbReference>
<feature type="domain" description="Mce/MlaD" evidence="1">
    <location>
        <begin position="43"/>
        <end position="115"/>
    </location>
</feature>
<dbReference type="InterPro" id="IPR024516">
    <property type="entry name" value="Mce_C"/>
</dbReference>